<dbReference type="PANTHER" id="PTHR30486">
    <property type="entry name" value="TWITCHING MOTILITY PROTEIN PILT"/>
    <property type="match status" value="1"/>
</dbReference>
<dbReference type="Gene3D" id="3.30.450.90">
    <property type="match status" value="1"/>
</dbReference>
<dbReference type="PROSITE" id="PS00662">
    <property type="entry name" value="T2SP_E"/>
    <property type="match status" value="1"/>
</dbReference>
<dbReference type="SMART" id="SM00382">
    <property type="entry name" value="AAA"/>
    <property type="match status" value="1"/>
</dbReference>
<dbReference type="Pfam" id="PF00437">
    <property type="entry name" value="T2SSE"/>
    <property type="match status" value="1"/>
</dbReference>
<proteinExistence type="inferred from homology"/>
<reference evidence="3 4" key="1">
    <citation type="submission" date="2024-11" db="EMBL/GenBank/DDBJ databases">
        <title>First Report of Moraxella oculi in Brazil in an Infectious Bovine Keratoconjunctivitis Outbreak.</title>
        <authorList>
            <person name="Carvalho C.V."/>
            <person name="Domingues R."/>
            <person name="Coutinho C."/>
            <person name="Honorio N.T.B.S."/>
            <person name="Faza D.R.L.R."/>
            <person name="Carvalho W.A."/>
            <person name="Machado A.B.F."/>
            <person name="Martins M.F."/>
            <person name="Gaspar E.B."/>
        </authorList>
    </citation>
    <scope>NUCLEOTIDE SEQUENCE [LARGE SCALE GENOMIC DNA]</scope>
    <source>
        <strain evidence="3 4">2117LE</strain>
    </source>
</reference>
<organism evidence="3 4">
    <name type="scientific">Moraxella oculi</name>
    <dbReference type="NCBI Taxonomy" id="2940516"/>
    <lineage>
        <taxon>Bacteria</taxon>
        <taxon>Pseudomonadati</taxon>
        <taxon>Pseudomonadota</taxon>
        <taxon>Gammaproteobacteria</taxon>
        <taxon>Moraxellales</taxon>
        <taxon>Moraxellaceae</taxon>
        <taxon>Moraxella</taxon>
    </lineage>
</organism>
<accession>A0ABW8U859</accession>
<dbReference type="PANTHER" id="PTHR30486:SF6">
    <property type="entry name" value="TYPE IV PILUS RETRACTATION ATPASE PILT"/>
    <property type="match status" value="1"/>
</dbReference>
<dbReference type="NCBIfam" id="TIGR01420">
    <property type="entry name" value="pilT_fam"/>
    <property type="match status" value="1"/>
</dbReference>
<sequence length="344" mass="38027">MNTLHALFAYAKQKNASDIHLSAGDVVRLRIDGEITPIGTPIGDDGVKNLIKSVMSDEQYDQFLADKDLDFSFEIDGLCRFRANVFQQHRGASATFRLINDRIFDLNELRAGDAFKKFCQLKQGLVLVTGATGSGKSTTLSAMIDHINTTRAVHILTLEDPIEFIHTPKLALINQREIHRDTHDFHGALRAAMREDPDVILIGELRDLQSIRLALRAAETGHLVLATLHTNSAAKAIDRIIDVFDSHEKSMIRTMLSESLQAVISQTLMPKVGGGRIAAFEIMVATTAIRHLIRENKVAQIYSAIQMGTSESMISLDASLQQLLKEGLITVQTAKMIAKNPDSF</sequence>
<dbReference type="RefSeq" id="WP_407068366.1">
    <property type="nucleotide sequence ID" value="NZ_JBJJXE010000001.1"/>
</dbReference>
<dbReference type="Proteomes" id="UP001624684">
    <property type="component" value="Unassembled WGS sequence"/>
</dbReference>
<dbReference type="EMBL" id="JBJJXE010000001">
    <property type="protein sequence ID" value="MFL1731475.1"/>
    <property type="molecule type" value="Genomic_DNA"/>
</dbReference>
<comment type="similarity">
    <text evidence="1">Belongs to the GSP E family.</text>
</comment>
<dbReference type="InterPro" id="IPR003593">
    <property type="entry name" value="AAA+_ATPase"/>
</dbReference>
<dbReference type="InterPro" id="IPR006321">
    <property type="entry name" value="PilT/PilU"/>
</dbReference>
<dbReference type="SUPFAM" id="SSF52540">
    <property type="entry name" value="P-loop containing nucleoside triphosphate hydrolases"/>
    <property type="match status" value="1"/>
</dbReference>
<dbReference type="InterPro" id="IPR001482">
    <property type="entry name" value="T2SS/T4SS_dom"/>
</dbReference>
<dbReference type="InterPro" id="IPR050921">
    <property type="entry name" value="T4SS_GSP_E_ATPase"/>
</dbReference>
<evidence type="ECO:0000313" key="3">
    <source>
        <dbReference type="EMBL" id="MFL1731475.1"/>
    </source>
</evidence>
<evidence type="ECO:0000256" key="1">
    <source>
        <dbReference type="ARBA" id="ARBA00006611"/>
    </source>
</evidence>
<feature type="domain" description="Bacterial type II secretion system protein E" evidence="2">
    <location>
        <begin position="193"/>
        <end position="207"/>
    </location>
</feature>
<dbReference type="Gene3D" id="3.40.50.300">
    <property type="entry name" value="P-loop containing nucleotide triphosphate hydrolases"/>
    <property type="match status" value="1"/>
</dbReference>
<dbReference type="CDD" id="cd01131">
    <property type="entry name" value="PilT"/>
    <property type="match status" value="1"/>
</dbReference>
<comment type="caution">
    <text evidence="3">The sequence shown here is derived from an EMBL/GenBank/DDBJ whole genome shotgun (WGS) entry which is preliminary data.</text>
</comment>
<dbReference type="InterPro" id="IPR027417">
    <property type="entry name" value="P-loop_NTPase"/>
</dbReference>
<name>A0ABW8U859_9GAMM</name>
<evidence type="ECO:0000259" key="2">
    <source>
        <dbReference type="PROSITE" id="PS00662"/>
    </source>
</evidence>
<protein>
    <submittedName>
        <fullName evidence="3">Type IV pilus twitching motility protein PilT</fullName>
    </submittedName>
</protein>
<keyword evidence="4" id="KW-1185">Reference proteome</keyword>
<gene>
    <name evidence="3" type="ORF">ACJHVH_00440</name>
</gene>
<evidence type="ECO:0000313" key="4">
    <source>
        <dbReference type="Proteomes" id="UP001624684"/>
    </source>
</evidence>